<evidence type="ECO:0000256" key="1">
    <source>
        <dbReference type="SAM" id="MobiDB-lite"/>
    </source>
</evidence>
<evidence type="ECO:0000313" key="3">
    <source>
        <dbReference type="Proteomes" id="UP000287166"/>
    </source>
</evidence>
<dbReference type="Proteomes" id="UP000287166">
    <property type="component" value="Unassembled WGS sequence"/>
</dbReference>
<reference evidence="2 3" key="1">
    <citation type="journal article" date="2018" name="Sci. Rep.">
        <title>Genome sequence of the cauliflower mushroom Sparassis crispa (Hanabiratake) and its association with beneficial usage.</title>
        <authorList>
            <person name="Kiyama R."/>
            <person name="Furutani Y."/>
            <person name="Kawaguchi K."/>
            <person name="Nakanishi T."/>
        </authorList>
    </citation>
    <scope>NUCLEOTIDE SEQUENCE [LARGE SCALE GENOMIC DNA]</scope>
</reference>
<dbReference type="AlphaFoldDB" id="A0A401GST9"/>
<feature type="region of interest" description="Disordered" evidence="1">
    <location>
        <begin position="52"/>
        <end position="106"/>
    </location>
</feature>
<feature type="compositionally biased region" description="Acidic residues" evidence="1">
    <location>
        <begin position="96"/>
        <end position="106"/>
    </location>
</feature>
<protein>
    <submittedName>
        <fullName evidence="2">Uncharacterized protein</fullName>
    </submittedName>
</protein>
<dbReference type="InParanoid" id="A0A401GST9"/>
<accession>A0A401GST9</accession>
<name>A0A401GST9_9APHY</name>
<dbReference type="RefSeq" id="XP_027616189.1">
    <property type="nucleotide sequence ID" value="XM_027760388.1"/>
</dbReference>
<dbReference type="EMBL" id="BFAD01000007">
    <property type="protein sequence ID" value="GBE85276.1"/>
    <property type="molecule type" value="Genomic_DNA"/>
</dbReference>
<comment type="caution">
    <text evidence="2">The sequence shown here is derived from an EMBL/GenBank/DDBJ whole genome shotgun (WGS) entry which is preliminary data.</text>
</comment>
<gene>
    <name evidence="2" type="ORF">SCP_0704630</name>
</gene>
<organism evidence="2 3">
    <name type="scientific">Sparassis crispa</name>
    <dbReference type="NCBI Taxonomy" id="139825"/>
    <lineage>
        <taxon>Eukaryota</taxon>
        <taxon>Fungi</taxon>
        <taxon>Dikarya</taxon>
        <taxon>Basidiomycota</taxon>
        <taxon>Agaricomycotina</taxon>
        <taxon>Agaricomycetes</taxon>
        <taxon>Polyporales</taxon>
        <taxon>Sparassidaceae</taxon>
        <taxon>Sparassis</taxon>
    </lineage>
</organism>
<proteinExistence type="predicted"/>
<dbReference type="GeneID" id="38782193"/>
<sequence>MEVINEYRAQCTTRTQAIREISGILLESDLFNPQNDSSLDENFNSYLQLLNAQDPSRDPGAKVGKEGRQKQQQAPDLLEQEEEDAHPLGTPWAGSENDDREPEPKW</sequence>
<feature type="compositionally biased region" description="Basic and acidic residues" evidence="1">
    <location>
        <begin position="55"/>
        <end position="69"/>
    </location>
</feature>
<evidence type="ECO:0000313" key="2">
    <source>
        <dbReference type="EMBL" id="GBE85276.1"/>
    </source>
</evidence>
<keyword evidence="3" id="KW-1185">Reference proteome</keyword>